<organism evidence="1 2">
    <name type="scientific">Candidatus Nomurabacteria bacterium RIFCSPHIGHO2_01_FULL_39_9</name>
    <dbReference type="NCBI Taxonomy" id="1801735"/>
    <lineage>
        <taxon>Bacteria</taxon>
        <taxon>Candidatus Nomuraibacteriota</taxon>
    </lineage>
</organism>
<sequence>MLTIKKVNPKVISKAVTVAEAMIANNMEEDFLDKETFGNLKVFLKEPKVIFCGFVVNNSESKLFNKEIFIGSQEL</sequence>
<evidence type="ECO:0000313" key="2">
    <source>
        <dbReference type="Proteomes" id="UP000182253"/>
    </source>
</evidence>
<comment type="caution">
    <text evidence="1">The sequence shown here is derived from an EMBL/GenBank/DDBJ whole genome shotgun (WGS) entry which is preliminary data.</text>
</comment>
<gene>
    <name evidence="1" type="ORF">A2645_01670</name>
</gene>
<dbReference type="AlphaFoldDB" id="A0A1F6UUU1"/>
<accession>A0A1F6UUU1</accession>
<reference evidence="1 2" key="1">
    <citation type="journal article" date="2016" name="Nat. Commun.">
        <title>Thousands of microbial genomes shed light on interconnected biogeochemical processes in an aquifer system.</title>
        <authorList>
            <person name="Anantharaman K."/>
            <person name="Brown C.T."/>
            <person name="Hug L.A."/>
            <person name="Sharon I."/>
            <person name="Castelle C.J."/>
            <person name="Probst A.J."/>
            <person name="Thomas B.C."/>
            <person name="Singh A."/>
            <person name="Wilkins M.J."/>
            <person name="Karaoz U."/>
            <person name="Brodie E.L."/>
            <person name="Williams K.H."/>
            <person name="Hubbard S.S."/>
            <person name="Banfield J.F."/>
        </authorList>
    </citation>
    <scope>NUCLEOTIDE SEQUENCE [LARGE SCALE GENOMIC DNA]</scope>
</reference>
<evidence type="ECO:0000313" key="1">
    <source>
        <dbReference type="EMBL" id="OGI61143.1"/>
    </source>
</evidence>
<dbReference type="Proteomes" id="UP000182253">
    <property type="component" value="Unassembled WGS sequence"/>
</dbReference>
<dbReference type="STRING" id="1801735.A2645_01670"/>
<proteinExistence type="predicted"/>
<protein>
    <submittedName>
        <fullName evidence="1">Uncharacterized protein</fullName>
    </submittedName>
</protein>
<dbReference type="EMBL" id="MFTL01000028">
    <property type="protein sequence ID" value="OGI61143.1"/>
    <property type="molecule type" value="Genomic_DNA"/>
</dbReference>
<name>A0A1F6UUU1_9BACT</name>